<accession>A0A8S3YKV6</accession>
<sequence>SHVPLVHRPSVGCLTVHSSILPLGCCCNYLLECHMFSVSQLGTAFSFMGS</sequence>
<comment type="caution">
    <text evidence="1">The sequence shown here is derived from an EMBL/GenBank/DDBJ whole genome shotgun (WGS) entry which is preliminary data.</text>
</comment>
<evidence type="ECO:0000313" key="2">
    <source>
        <dbReference type="Proteomes" id="UP000678393"/>
    </source>
</evidence>
<dbReference type="EMBL" id="CAJHNH020000224">
    <property type="protein sequence ID" value="CAG5116245.1"/>
    <property type="molecule type" value="Genomic_DNA"/>
</dbReference>
<keyword evidence="2" id="KW-1185">Reference proteome</keyword>
<reference evidence="1" key="1">
    <citation type="submission" date="2021-04" db="EMBL/GenBank/DDBJ databases">
        <authorList>
            <consortium name="Molecular Ecology Group"/>
        </authorList>
    </citation>
    <scope>NUCLEOTIDE SEQUENCE</scope>
</reference>
<name>A0A8S3YKV6_9EUPU</name>
<feature type="non-terminal residue" evidence="1">
    <location>
        <position position="50"/>
    </location>
</feature>
<proteinExistence type="predicted"/>
<gene>
    <name evidence="1" type="ORF">CUNI_LOCUS1803</name>
</gene>
<organism evidence="1 2">
    <name type="scientific">Candidula unifasciata</name>
    <dbReference type="NCBI Taxonomy" id="100452"/>
    <lineage>
        <taxon>Eukaryota</taxon>
        <taxon>Metazoa</taxon>
        <taxon>Spiralia</taxon>
        <taxon>Lophotrochozoa</taxon>
        <taxon>Mollusca</taxon>
        <taxon>Gastropoda</taxon>
        <taxon>Heterobranchia</taxon>
        <taxon>Euthyneura</taxon>
        <taxon>Panpulmonata</taxon>
        <taxon>Eupulmonata</taxon>
        <taxon>Stylommatophora</taxon>
        <taxon>Helicina</taxon>
        <taxon>Helicoidea</taxon>
        <taxon>Geomitridae</taxon>
        <taxon>Candidula</taxon>
    </lineage>
</organism>
<dbReference type="Proteomes" id="UP000678393">
    <property type="component" value="Unassembled WGS sequence"/>
</dbReference>
<evidence type="ECO:0000313" key="1">
    <source>
        <dbReference type="EMBL" id="CAG5116245.1"/>
    </source>
</evidence>
<protein>
    <submittedName>
        <fullName evidence="1">Uncharacterized protein</fullName>
    </submittedName>
</protein>
<feature type="non-terminal residue" evidence="1">
    <location>
        <position position="1"/>
    </location>
</feature>
<dbReference type="AlphaFoldDB" id="A0A8S3YKV6"/>